<dbReference type="EMBL" id="WTPW01000029">
    <property type="protein sequence ID" value="KAF0557209.1"/>
    <property type="molecule type" value="Genomic_DNA"/>
</dbReference>
<dbReference type="InterPro" id="IPR031248">
    <property type="entry name" value="RNF213"/>
</dbReference>
<dbReference type="OrthoDB" id="2440927at2759"/>
<organism evidence="1 2">
    <name type="scientific">Gigaspora margarita</name>
    <dbReference type="NCBI Taxonomy" id="4874"/>
    <lineage>
        <taxon>Eukaryota</taxon>
        <taxon>Fungi</taxon>
        <taxon>Fungi incertae sedis</taxon>
        <taxon>Mucoromycota</taxon>
        <taxon>Glomeromycotina</taxon>
        <taxon>Glomeromycetes</taxon>
        <taxon>Diversisporales</taxon>
        <taxon>Gigasporaceae</taxon>
        <taxon>Gigaspora</taxon>
    </lineage>
</organism>
<name>A0A8H4B3Q6_GIGMA</name>
<protein>
    <submittedName>
        <fullName evidence="1">E3 ubiquitin-protein ligase</fullName>
    </submittedName>
</protein>
<evidence type="ECO:0000313" key="1">
    <source>
        <dbReference type="EMBL" id="KAF0557209.1"/>
    </source>
</evidence>
<reference evidence="1 2" key="1">
    <citation type="journal article" date="2019" name="Environ. Microbiol.">
        <title>At the nexus of three kingdoms: the genome of the mycorrhizal fungus Gigaspora margarita provides insights into plant, endobacterial and fungal interactions.</title>
        <authorList>
            <person name="Venice F."/>
            <person name="Ghignone S."/>
            <person name="Salvioli di Fossalunga A."/>
            <person name="Amselem J."/>
            <person name="Novero M."/>
            <person name="Xianan X."/>
            <person name="Sedzielewska Toro K."/>
            <person name="Morin E."/>
            <person name="Lipzen A."/>
            <person name="Grigoriev I.V."/>
            <person name="Henrissat B."/>
            <person name="Martin F.M."/>
            <person name="Bonfante P."/>
        </authorList>
    </citation>
    <scope>NUCLEOTIDE SEQUENCE [LARGE SCALE GENOMIC DNA]</scope>
    <source>
        <strain evidence="1 2">BEG34</strain>
    </source>
</reference>
<dbReference type="Proteomes" id="UP000439903">
    <property type="component" value="Unassembled WGS sequence"/>
</dbReference>
<evidence type="ECO:0000313" key="2">
    <source>
        <dbReference type="Proteomes" id="UP000439903"/>
    </source>
</evidence>
<dbReference type="PANTHER" id="PTHR22605">
    <property type="entry name" value="RZ-TYPE DOMAIN-CONTAINING PROTEIN"/>
    <property type="match status" value="1"/>
</dbReference>
<dbReference type="AlphaFoldDB" id="A0A8H4B3Q6"/>
<comment type="caution">
    <text evidence="1">The sequence shown here is derived from an EMBL/GenBank/DDBJ whole genome shotgun (WGS) entry which is preliminary data.</text>
</comment>
<dbReference type="GO" id="GO:0016887">
    <property type="term" value="F:ATP hydrolysis activity"/>
    <property type="evidence" value="ECO:0007669"/>
    <property type="project" value="InterPro"/>
</dbReference>
<gene>
    <name evidence="1" type="ORF">F8M41_013736</name>
</gene>
<proteinExistence type="predicted"/>
<dbReference type="GO" id="GO:0004842">
    <property type="term" value="F:ubiquitin-protein transferase activity"/>
    <property type="evidence" value="ECO:0007669"/>
    <property type="project" value="InterPro"/>
</dbReference>
<keyword evidence="2" id="KW-1185">Reference proteome</keyword>
<dbReference type="PANTHER" id="PTHR22605:SF1">
    <property type="entry name" value="RZ-TYPE DOMAIN-CONTAINING PROTEIN"/>
    <property type="match status" value="1"/>
</dbReference>
<sequence length="564" mass="64433">MQCPKGTAANEALLENLLIMIICSGSSTSEGITKVFQTAQNYQQTSSKENLVTAVVLLDEETSPYNPLKVLHALLEPPFGSQSSELAVSVIGISNWRLDNSKSSCALLVQHPLFAENDLVDTAKHLLGNNFKGIYSINDFLKKLAKSYLEYINNQKHRNFHGLRDYYSLVKSIRSMKNKPEPNIQLALARNFGGAENMDELCTTYFKPVLKQFHKHRFDYIPIPVQELIDANFEERNARNLILIENSNFIVTLQAYWLRQKNIEPVVIIGSQFPDNIDGGDYSYAILNRNSSEESDKKNFTRISLGPYSNPMLYVHPNFRCILVLDEVKLPLADPPLLNRFEKQRLTLNETLSTYEKRLFDMFIGFSLEESLQSLIIDQCEKNPSLDNDAIIHACKEVLISIATSDSIVRADKSYLKISIIECQIDKLSTFKSEAELQNQIKHFYESNNDLYILQCDPLTVKAGCIRLAKFIIEHADLFNFMCGWSQITIENLVSSKKSLSLFLNSTISDIFNKEFSFEQILKQELLWCLLCVKHPFSRKSVEHLQQLVQNIPKSMKLIKCLKI</sequence>
<accession>A0A8H4B3Q6</accession>